<name>A0A8E0VM07_9TREM</name>
<evidence type="ECO:0000313" key="3">
    <source>
        <dbReference type="Proteomes" id="UP000728185"/>
    </source>
</evidence>
<evidence type="ECO:0000313" key="2">
    <source>
        <dbReference type="EMBL" id="KAA0196220.1"/>
    </source>
</evidence>
<dbReference type="SUPFAM" id="SSF49723">
    <property type="entry name" value="Lipase/lipooxygenase domain (PLAT/LH2 domain)"/>
    <property type="match status" value="1"/>
</dbReference>
<gene>
    <name evidence="2" type="ORF">FBUS_09405</name>
</gene>
<proteinExistence type="predicted"/>
<keyword evidence="3" id="KW-1185">Reference proteome</keyword>
<feature type="region of interest" description="Disordered" evidence="1">
    <location>
        <begin position="1"/>
        <end position="46"/>
    </location>
</feature>
<feature type="region of interest" description="Disordered" evidence="1">
    <location>
        <begin position="327"/>
        <end position="354"/>
    </location>
</feature>
<evidence type="ECO:0000256" key="1">
    <source>
        <dbReference type="SAM" id="MobiDB-lite"/>
    </source>
</evidence>
<dbReference type="OrthoDB" id="6236019at2759"/>
<reference evidence="2" key="1">
    <citation type="submission" date="2019-05" db="EMBL/GenBank/DDBJ databases">
        <title>Annotation for the trematode Fasciolopsis buski.</title>
        <authorList>
            <person name="Choi Y.-J."/>
        </authorList>
    </citation>
    <scope>NUCLEOTIDE SEQUENCE</scope>
    <source>
        <strain evidence="2">HT</strain>
        <tissue evidence="2">Whole worm</tissue>
    </source>
</reference>
<dbReference type="InterPro" id="IPR036392">
    <property type="entry name" value="PLAT/LH2_dom_sf"/>
</dbReference>
<dbReference type="Proteomes" id="UP000728185">
    <property type="component" value="Unassembled WGS sequence"/>
</dbReference>
<sequence length="718" mass="81082">MVSSNLDVELMKDPPDQGSFPEVEINSDLTSKSPLSRDPVPSVQDQKSPLFAHSRIQETPMKQICSRSALKTPNDYYRVYPTDHFQAEPVLPRYPVQYNKFYRHADVVSNTELLQQARKYGSPSFVARLDNAIKRMQASSEEPREGYWIPKNNVYSLELFKTKQPPERRPYGSLPRSPLGEAWIQSSRALRLRNGCTDIDTMVHEVSSSNTHDFSKVDVISNCGERILNPTTAPSACRKKRVKEEMQHVWRGNPLGKRSDILKPPTPEIVRSVEMSRSERLHKLAMATATALTQALGIPTKEARDQLLIGFDKVVRNVEQKSCRNKFKSSATRLESTDQEQKRPTETAVKKQAGNKEDGIVYRLRVESVRHLRLRQFASYRDMGSAGSTSLANPTPPMSIVLHGTLCDAPSLKLVSAALARLGEVAGQPVILCDSQLNAARNDKSRQTFGDAPLSTVKHQSEHEGCPQVDYFAIVCARLGRLVGVDIKPVISAMKQSRYDWYVKTITIDELGRQKRYQFYCERWLSLDDRVITCKRCCVKSSAQSKKYSGTSHLEETRWPSKIRSQTTTSDSYRIDENQRSKLDAVTIESSILNTKSSSTTSLPPEVVGHGDRHIKAQDTGVPKTTVESILIKFPTFYKSTDWDHLEQDVNKDRYFWLDDQLKLLKEIVPERANGWVLCSEILLDVVVRTLNSPSSEVVINVNRCTDSSTLYPVPFSG</sequence>
<dbReference type="AlphaFoldDB" id="A0A8E0VM07"/>
<protein>
    <recommendedName>
        <fullName evidence="4">PLAT domain-containing protein</fullName>
    </recommendedName>
</protein>
<comment type="caution">
    <text evidence="2">The sequence shown here is derived from an EMBL/GenBank/DDBJ whole genome shotgun (WGS) entry which is preliminary data.</text>
</comment>
<feature type="compositionally biased region" description="Basic and acidic residues" evidence="1">
    <location>
        <begin position="335"/>
        <end position="354"/>
    </location>
</feature>
<accession>A0A8E0VM07</accession>
<dbReference type="EMBL" id="LUCM01003179">
    <property type="protein sequence ID" value="KAA0196220.1"/>
    <property type="molecule type" value="Genomic_DNA"/>
</dbReference>
<evidence type="ECO:0008006" key="4">
    <source>
        <dbReference type="Google" id="ProtNLM"/>
    </source>
</evidence>
<organism evidence="2 3">
    <name type="scientific">Fasciolopsis buskii</name>
    <dbReference type="NCBI Taxonomy" id="27845"/>
    <lineage>
        <taxon>Eukaryota</taxon>
        <taxon>Metazoa</taxon>
        <taxon>Spiralia</taxon>
        <taxon>Lophotrochozoa</taxon>
        <taxon>Platyhelminthes</taxon>
        <taxon>Trematoda</taxon>
        <taxon>Digenea</taxon>
        <taxon>Plagiorchiida</taxon>
        <taxon>Echinostomata</taxon>
        <taxon>Echinostomatoidea</taxon>
        <taxon>Fasciolidae</taxon>
        <taxon>Fasciolopsis</taxon>
    </lineage>
</organism>
<dbReference type="Gene3D" id="2.60.60.20">
    <property type="entry name" value="PLAT/LH2 domain"/>
    <property type="match status" value="1"/>
</dbReference>